<evidence type="ECO:0000313" key="1">
    <source>
        <dbReference type="EMBL" id="WMD23984.1"/>
    </source>
</evidence>
<keyword evidence="1" id="KW-0614">Plasmid</keyword>
<accession>A0ABY9MAL2</accession>
<gene>
    <name evidence="1" type="ORF">RAS12_30595</name>
</gene>
<proteinExistence type="predicted"/>
<organism evidence="1 2">
    <name type="scientific">Achromobacter seleniivolatilans</name>
    <dbReference type="NCBI Taxonomy" id="3047478"/>
    <lineage>
        <taxon>Bacteria</taxon>
        <taxon>Pseudomonadati</taxon>
        <taxon>Pseudomonadota</taxon>
        <taxon>Betaproteobacteria</taxon>
        <taxon>Burkholderiales</taxon>
        <taxon>Alcaligenaceae</taxon>
        <taxon>Achromobacter</taxon>
    </lineage>
</organism>
<reference evidence="1 2" key="1">
    <citation type="submission" date="2023-08" db="EMBL/GenBank/DDBJ databases">
        <title>Achromobacter seleniivolatilans sp. nov., isolated from seleniferous soil.</title>
        <authorList>
            <person name="Zhang S."/>
            <person name="Li K."/>
            <person name="Peng J."/>
            <person name="Zhao Q."/>
            <person name="Wang H."/>
            <person name="Guo Y."/>
        </authorList>
    </citation>
    <scope>NUCLEOTIDE SEQUENCE [LARGE SCALE GENOMIC DNA]</scope>
    <source>
        <strain evidence="1 2">R39</strain>
        <plasmid evidence="1 2">unnamed</plasmid>
    </source>
</reference>
<name>A0ABY9MAL2_9BURK</name>
<evidence type="ECO:0000313" key="2">
    <source>
        <dbReference type="Proteomes" id="UP001234798"/>
    </source>
</evidence>
<dbReference type="Proteomes" id="UP001234798">
    <property type="component" value="Plasmid unnamed"/>
</dbReference>
<keyword evidence="2" id="KW-1185">Reference proteome</keyword>
<sequence length="197" mass="20671">MREMLRGIERGWVEANIASITRKAKLDQVVATLVRGDRQAVMSIPATVGLSVEAVAERLVQARIKANAMTDLVEALAGMVGPLRAMEAAVADVLIELRQVPPSRAVRAGDTAVAGWLAGGCCKIVADWTLTPKISFGPARRRKGPACLDLEKIGGLVESEGVRAALAVGWLGALGVTYQAIRGDVRAVHNGGKGALT</sequence>
<geneLocation type="plasmid" evidence="1 2">
    <name>unnamed</name>
</geneLocation>
<protein>
    <submittedName>
        <fullName evidence="1">Uncharacterized protein</fullName>
    </submittedName>
</protein>
<dbReference type="EMBL" id="CP132977">
    <property type="protein sequence ID" value="WMD23984.1"/>
    <property type="molecule type" value="Genomic_DNA"/>
</dbReference>
<dbReference type="RefSeq" id="WP_306951952.1">
    <property type="nucleotide sequence ID" value="NZ_CP132977.1"/>
</dbReference>